<dbReference type="InterPro" id="IPR036291">
    <property type="entry name" value="NAD(P)-bd_dom_sf"/>
</dbReference>
<dbReference type="EMBL" id="JAXIVS010000008">
    <property type="protein sequence ID" value="MDY7229593.1"/>
    <property type="molecule type" value="Genomic_DNA"/>
</dbReference>
<dbReference type="PANTHER" id="PTHR47534">
    <property type="entry name" value="YALI0E05731P"/>
    <property type="match status" value="1"/>
</dbReference>
<dbReference type="SUPFAM" id="SSF51735">
    <property type="entry name" value="NAD(P)-binding Rossmann-fold domains"/>
    <property type="match status" value="1"/>
</dbReference>
<reference evidence="2 3" key="1">
    <citation type="submission" date="2023-12" db="EMBL/GenBank/DDBJ databases">
        <title>the genome sequence of Hyalangium sp. s54d21.</title>
        <authorList>
            <person name="Zhang X."/>
        </authorList>
    </citation>
    <scope>NUCLEOTIDE SEQUENCE [LARGE SCALE GENOMIC DNA]</scope>
    <source>
        <strain evidence="3">s54d21</strain>
    </source>
</reference>
<name>A0ABU5H816_9BACT</name>
<evidence type="ECO:0000256" key="1">
    <source>
        <dbReference type="ARBA" id="ARBA00023002"/>
    </source>
</evidence>
<keyword evidence="1" id="KW-0560">Oxidoreductase</keyword>
<dbReference type="InterPro" id="IPR052228">
    <property type="entry name" value="Sec_Metab_Biosynth_Oxidored"/>
</dbReference>
<evidence type="ECO:0000313" key="3">
    <source>
        <dbReference type="Proteomes" id="UP001291309"/>
    </source>
</evidence>
<protein>
    <submittedName>
        <fullName evidence="2">SDR family NAD(P)-dependent oxidoreductase</fullName>
    </submittedName>
</protein>
<sequence length="298" mass="31793">MKRDKNLVWRRVDAAGLDLKGLKVAVVGGTGGLGRAISHLLASRGASVTVVGQTFRDSGVPGIEFLQEDLSLMSEAQRVAAALPAETLDLVVLTTGIFAAPTRQETAEGLERDMAVSYLSRLVLVRGMAPRLGKHRSAAPMKPRVFIMGYPGTGQAGSLGDLNAEKSYSGMAVHMNTVAGNEMLVIDSAKRYANASFFGLNPGLIKTNIRSNFLGEGSLRFRFIEWMIGLLAPSAETYAETVTPLLVSPDLEGHSGAMFDKKGDAILPSAKLTDDHVRAFLADSEALVARANVRVSNH</sequence>
<accession>A0ABU5H816</accession>
<comment type="caution">
    <text evidence="2">The sequence shown here is derived from an EMBL/GenBank/DDBJ whole genome shotgun (WGS) entry which is preliminary data.</text>
</comment>
<dbReference type="Gene3D" id="3.40.50.720">
    <property type="entry name" value="NAD(P)-binding Rossmann-like Domain"/>
    <property type="match status" value="1"/>
</dbReference>
<dbReference type="Proteomes" id="UP001291309">
    <property type="component" value="Unassembled WGS sequence"/>
</dbReference>
<keyword evidence="3" id="KW-1185">Reference proteome</keyword>
<dbReference type="RefSeq" id="WP_321548313.1">
    <property type="nucleotide sequence ID" value="NZ_JAXIVS010000008.1"/>
</dbReference>
<proteinExistence type="predicted"/>
<evidence type="ECO:0000313" key="2">
    <source>
        <dbReference type="EMBL" id="MDY7229593.1"/>
    </source>
</evidence>
<gene>
    <name evidence="2" type="ORF">SYV04_24585</name>
</gene>
<dbReference type="PANTHER" id="PTHR47534:SF3">
    <property type="entry name" value="ALCOHOL DEHYDROGENASE-LIKE C-TERMINAL DOMAIN-CONTAINING PROTEIN"/>
    <property type="match status" value="1"/>
</dbReference>
<organism evidence="2 3">
    <name type="scientific">Hyalangium rubrum</name>
    <dbReference type="NCBI Taxonomy" id="3103134"/>
    <lineage>
        <taxon>Bacteria</taxon>
        <taxon>Pseudomonadati</taxon>
        <taxon>Myxococcota</taxon>
        <taxon>Myxococcia</taxon>
        <taxon>Myxococcales</taxon>
        <taxon>Cystobacterineae</taxon>
        <taxon>Archangiaceae</taxon>
        <taxon>Hyalangium</taxon>
    </lineage>
</organism>